<dbReference type="Gene3D" id="3.80.10.10">
    <property type="entry name" value="Ribonuclease Inhibitor"/>
    <property type="match status" value="1"/>
</dbReference>
<comment type="caution">
    <text evidence="1">The sequence shown here is derived from an EMBL/GenBank/DDBJ whole genome shotgun (WGS) entry which is preliminary data.</text>
</comment>
<evidence type="ECO:0000313" key="1">
    <source>
        <dbReference type="EMBL" id="GAG82378.1"/>
    </source>
</evidence>
<gene>
    <name evidence="1" type="ORF">S01H4_24020</name>
</gene>
<feature type="non-terminal residue" evidence="1">
    <location>
        <position position="133"/>
    </location>
</feature>
<protein>
    <recommendedName>
        <fullName evidence="2">Leucine-rich repeat domain-containing protein</fullName>
    </recommendedName>
</protein>
<organism evidence="1">
    <name type="scientific">marine sediment metagenome</name>
    <dbReference type="NCBI Taxonomy" id="412755"/>
    <lineage>
        <taxon>unclassified sequences</taxon>
        <taxon>metagenomes</taxon>
        <taxon>ecological metagenomes</taxon>
    </lineage>
</organism>
<sequence>MRYLELPVHVTSIEKMRILKQIETLKFSAPASLFGGFFRGIFDSEEFSLPFLGTLPQLKSLTINSNLLEESYERISNMKGIKKLNLFINGNKAISHLNKYIYTNCLNLDLLILNIDVSSGVKDYLDKIHLLSY</sequence>
<reference evidence="1" key="1">
    <citation type="journal article" date="2014" name="Front. Microbiol.">
        <title>High frequency of phylogenetically diverse reductive dehalogenase-homologous genes in deep subseafloor sedimentary metagenomes.</title>
        <authorList>
            <person name="Kawai M."/>
            <person name="Futagami T."/>
            <person name="Toyoda A."/>
            <person name="Takaki Y."/>
            <person name="Nishi S."/>
            <person name="Hori S."/>
            <person name="Arai W."/>
            <person name="Tsubouchi T."/>
            <person name="Morono Y."/>
            <person name="Uchiyama I."/>
            <person name="Ito T."/>
            <person name="Fujiyama A."/>
            <person name="Inagaki F."/>
            <person name="Takami H."/>
        </authorList>
    </citation>
    <scope>NUCLEOTIDE SEQUENCE</scope>
    <source>
        <strain evidence="1">Expedition CK06-06</strain>
    </source>
</reference>
<dbReference type="AlphaFoldDB" id="X1BE21"/>
<accession>X1BE21</accession>
<name>X1BE21_9ZZZZ</name>
<proteinExistence type="predicted"/>
<dbReference type="EMBL" id="BART01011229">
    <property type="protein sequence ID" value="GAG82378.1"/>
    <property type="molecule type" value="Genomic_DNA"/>
</dbReference>
<dbReference type="InterPro" id="IPR032675">
    <property type="entry name" value="LRR_dom_sf"/>
</dbReference>
<dbReference type="SUPFAM" id="SSF52058">
    <property type="entry name" value="L domain-like"/>
    <property type="match status" value="1"/>
</dbReference>
<evidence type="ECO:0008006" key="2">
    <source>
        <dbReference type="Google" id="ProtNLM"/>
    </source>
</evidence>